<dbReference type="RefSeq" id="XP_060322081.1">
    <property type="nucleotide sequence ID" value="XM_060470570.1"/>
</dbReference>
<reference evidence="2" key="1">
    <citation type="submission" date="2023-06" db="EMBL/GenBank/DDBJ databases">
        <authorList>
            <consortium name="Lawrence Berkeley National Laboratory"/>
            <person name="Ahrendt S."/>
            <person name="Sahu N."/>
            <person name="Indic B."/>
            <person name="Wong-Bajracharya J."/>
            <person name="Merenyi Z."/>
            <person name="Ke H.-M."/>
            <person name="Monk M."/>
            <person name="Kocsube S."/>
            <person name="Drula E."/>
            <person name="Lipzen A."/>
            <person name="Balint B."/>
            <person name="Henrissat B."/>
            <person name="Andreopoulos B."/>
            <person name="Martin F.M."/>
            <person name="Harder C.B."/>
            <person name="Rigling D."/>
            <person name="Ford K.L."/>
            <person name="Foster G.D."/>
            <person name="Pangilinan J."/>
            <person name="Papanicolaou A."/>
            <person name="Barry K."/>
            <person name="LaButti K."/>
            <person name="Viragh M."/>
            <person name="Koriabine M."/>
            <person name="Yan M."/>
            <person name="Riley R."/>
            <person name="Champramary S."/>
            <person name="Plett K.L."/>
            <person name="Tsai I.J."/>
            <person name="Slot J."/>
            <person name="Sipos G."/>
            <person name="Plett J."/>
            <person name="Nagy L.G."/>
            <person name="Grigoriev I.V."/>
        </authorList>
    </citation>
    <scope>NUCLEOTIDE SEQUENCE</scope>
    <source>
        <strain evidence="2">CCBAS 213</strain>
    </source>
</reference>
<dbReference type="EMBL" id="JAUEPS010000140">
    <property type="protein sequence ID" value="KAK0435801.1"/>
    <property type="molecule type" value="Genomic_DNA"/>
</dbReference>
<dbReference type="GeneID" id="85354118"/>
<evidence type="ECO:0000256" key="1">
    <source>
        <dbReference type="SAM" id="Coils"/>
    </source>
</evidence>
<sequence>MAVREGGDSVGRNRFLQGTIRIRSEVALPTHLRHRTSQDTLDTHERCEPFDKRQKRVNVAEVVIAGDVHLVCRRCRICTAIDWYEEQCGQIKVSPACPKSTNVIIVKVVKPAPKEEGGGTMPICRAWHSSPPAQLTPICSPLALLAPPTFYLVGILPESSRRSNPASCRELLKSTLPILLAQEAATNAAKKACSRARQKVADLEVEVEITRRRQEAVQSSIDSAWKEVPGSHQALVEQDMVKHEA</sequence>
<protein>
    <submittedName>
        <fullName evidence="2">Uncharacterized protein</fullName>
    </submittedName>
</protein>
<name>A0AA39J454_ARMTA</name>
<feature type="coiled-coil region" evidence="1">
    <location>
        <begin position="186"/>
        <end position="213"/>
    </location>
</feature>
<organism evidence="2 3">
    <name type="scientific">Armillaria tabescens</name>
    <name type="common">Ringless honey mushroom</name>
    <name type="synonym">Agaricus tabescens</name>
    <dbReference type="NCBI Taxonomy" id="1929756"/>
    <lineage>
        <taxon>Eukaryota</taxon>
        <taxon>Fungi</taxon>
        <taxon>Dikarya</taxon>
        <taxon>Basidiomycota</taxon>
        <taxon>Agaricomycotina</taxon>
        <taxon>Agaricomycetes</taxon>
        <taxon>Agaricomycetidae</taxon>
        <taxon>Agaricales</taxon>
        <taxon>Marasmiineae</taxon>
        <taxon>Physalacriaceae</taxon>
        <taxon>Desarmillaria</taxon>
    </lineage>
</organism>
<dbReference type="AlphaFoldDB" id="A0AA39J454"/>
<comment type="caution">
    <text evidence="2">The sequence shown here is derived from an EMBL/GenBank/DDBJ whole genome shotgun (WGS) entry which is preliminary data.</text>
</comment>
<dbReference type="Proteomes" id="UP001175211">
    <property type="component" value="Unassembled WGS sequence"/>
</dbReference>
<evidence type="ECO:0000313" key="2">
    <source>
        <dbReference type="EMBL" id="KAK0435801.1"/>
    </source>
</evidence>
<keyword evidence="3" id="KW-1185">Reference proteome</keyword>
<proteinExistence type="predicted"/>
<evidence type="ECO:0000313" key="3">
    <source>
        <dbReference type="Proteomes" id="UP001175211"/>
    </source>
</evidence>
<keyword evidence="1" id="KW-0175">Coiled coil</keyword>
<gene>
    <name evidence="2" type="ORF">EV420DRAFT_1487850</name>
</gene>
<accession>A0AA39J454</accession>